<dbReference type="SUPFAM" id="SSF103359">
    <property type="entry name" value="Suppressor of Fused, N-terminal domain"/>
    <property type="match status" value="1"/>
</dbReference>
<dbReference type="Pfam" id="PF12470">
    <property type="entry name" value="SUFU_C"/>
    <property type="match status" value="1"/>
</dbReference>
<dbReference type="InterPro" id="IPR038489">
    <property type="entry name" value="SUFU_C_sf"/>
</dbReference>
<dbReference type="PANTHER" id="PTHR10928:SF2">
    <property type="entry name" value="SUPPRESSOR OF FUSED HOMOLOG"/>
    <property type="match status" value="1"/>
</dbReference>
<feature type="compositionally biased region" description="Low complexity" evidence="2">
    <location>
        <begin position="336"/>
        <end position="348"/>
    </location>
</feature>
<keyword evidence="6" id="KW-1185">Reference proteome</keyword>
<comment type="subcellular location">
    <subcellularLocation>
        <location evidence="1">Cytoplasm</location>
    </subcellularLocation>
    <subcellularLocation>
        <location evidence="1">Nucleus</location>
    </subcellularLocation>
</comment>
<dbReference type="InterPro" id="IPR020941">
    <property type="entry name" value="SUFU-like_domain"/>
</dbReference>
<dbReference type="InterPro" id="IPR024314">
    <property type="entry name" value="SUFU_C"/>
</dbReference>
<protein>
    <recommendedName>
        <fullName evidence="1">Suppressor of fused homolog</fullName>
    </recommendedName>
</protein>
<keyword evidence="1" id="KW-0539">Nucleus</keyword>
<evidence type="ECO:0000313" key="5">
    <source>
        <dbReference type="EMBL" id="CAD7625025.1"/>
    </source>
</evidence>
<dbReference type="InterPro" id="IPR037181">
    <property type="entry name" value="SUFU_N"/>
</dbReference>
<keyword evidence="1" id="KW-0963">Cytoplasm</keyword>
<dbReference type="EMBL" id="OC857324">
    <property type="protein sequence ID" value="CAD7625025.1"/>
    <property type="molecule type" value="Genomic_DNA"/>
</dbReference>
<dbReference type="EMBL" id="CAJPIZ010002749">
    <property type="protein sequence ID" value="CAG2105455.1"/>
    <property type="molecule type" value="Genomic_DNA"/>
</dbReference>
<name>A0A7R9KLI5_9ACAR</name>
<feature type="region of interest" description="Disordered" evidence="2">
    <location>
        <begin position="271"/>
        <end position="356"/>
    </location>
</feature>
<feature type="compositionally biased region" description="Basic and acidic residues" evidence="2">
    <location>
        <begin position="307"/>
        <end position="323"/>
    </location>
</feature>
<evidence type="ECO:0000256" key="1">
    <source>
        <dbReference type="PIRNR" id="PIRNR011844"/>
    </source>
</evidence>
<dbReference type="AlphaFoldDB" id="A0A7R9KLI5"/>
<evidence type="ECO:0000256" key="2">
    <source>
        <dbReference type="SAM" id="MobiDB-lite"/>
    </source>
</evidence>
<feature type="domain" description="Suppressor of fused-like" evidence="3">
    <location>
        <begin position="73"/>
        <end position="249"/>
    </location>
</feature>
<organism evidence="5">
    <name type="scientific">Medioppia subpectinata</name>
    <dbReference type="NCBI Taxonomy" id="1979941"/>
    <lineage>
        <taxon>Eukaryota</taxon>
        <taxon>Metazoa</taxon>
        <taxon>Ecdysozoa</taxon>
        <taxon>Arthropoda</taxon>
        <taxon>Chelicerata</taxon>
        <taxon>Arachnida</taxon>
        <taxon>Acari</taxon>
        <taxon>Acariformes</taxon>
        <taxon>Sarcoptiformes</taxon>
        <taxon>Oribatida</taxon>
        <taxon>Brachypylina</taxon>
        <taxon>Oppioidea</taxon>
        <taxon>Oppiidae</taxon>
        <taxon>Medioppia</taxon>
    </lineage>
</organism>
<dbReference type="PIRSF" id="PIRSF011844">
    <property type="entry name" value="Suppressor_of_fused_protein"/>
    <property type="match status" value="1"/>
</dbReference>
<accession>A0A7R9KLI5</accession>
<dbReference type="GO" id="GO:0005634">
    <property type="term" value="C:nucleus"/>
    <property type="evidence" value="ECO:0007669"/>
    <property type="project" value="UniProtKB-SubCell"/>
</dbReference>
<dbReference type="GO" id="GO:0005737">
    <property type="term" value="C:cytoplasm"/>
    <property type="evidence" value="ECO:0007669"/>
    <property type="project" value="UniProtKB-SubCell"/>
</dbReference>
<gene>
    <name evidence="5" type="ORF">OSB1V03_LOCUS5461</name>
</gene>
<comment type="similarity">
    <text evidence="1">Belongs to the SUFU family.</text>
</comment>
<dbReference type="Pfam" id="PF05076">
    <property type="entry name" value="SUFU"/>
    <property type="match status" value="1"/>
</dbReference>
<sequence length="491" mass="54165">MQESRDQYLSATYGANGLVNGLVNTTMASQPHPNHANPPPLSPGLQALYETCLRAYPTQPNPLQVNALLKLGGPDPLDYISMYANCGDPSINVPPHWHYISFGLSDLHGDGRVHEITGSQTPSGFGFELTFRLKREPEETTAPLWPAAVMQALAKYVFQSENLLCGGDHVSWHCSLDNSESRIQHMLMTEDPQLGQTLTPFGSVTFIQIVGVCLEELQAAQQWNGPGVIDLMKSVSGAGGQWLVTDMRRGETIFELEPELQEAVDDGIATQGSNLSGVSARCDWSEDSVSSDDKHSEPENEDNGNDSDSHNSDEKITNGEHNKRNGMLSSPHKYSQSRNSCSSSMSVSHDQQNQCNSRMSFASETGAPEPGELIQTKYLKCLNLRFNLEAGLLLPLALRGRLKHDRHFTFKSIIGDLAITLVTPSVSGSFVSLSERYAIRGPWLQVLIPNDYIDRMLIDLDELSLNDTTDLPKTFHWKDIKLSITLVPEET</sequence>
<dbReference type="InterPro" id="IPR016591">
    <property type="entry name" value="Suppressor_of_fused_euk"/>
</dbReference>
<evidence type="ECO:0000259" key="4">
    <source>
        <dbReference type="Pfam" id="PF12470"/>
    </source>
</evidence>
<dbReference type="Proteomes" id="UP000759131">
    <property type="component" value="Unassembled WGS sequence"/>
</dbReference>
<evidence type="ECO:0000313" key="6">
    <source>
        <dbReference type="Proteomes" id="UP000759131"/>
    </source>
</evidence>
<proteinExistence type="inferred from homology"/>
<reference evidence="5" key="1">
    <citation type="submission" date="2020-11" db="EMBL/GenBank/DDBJ databases">
        <authorList>
            <person name="Tran Van P."/>
        </authorList>
    </citation>
    <scope>NUCLEOTIDE SEQUENCE</scope>
</reference>
<dbReference type="PANTHER" id="PTHR10928">
    <property type="entry name" value="SUPPRESSOR OF FUSED"/>
    <property type="match status" value="1"/>
</dbReference>
<dbReference type="Gene3D" id="3.30.1360.230">
    <property type="entry name" value="Sufu, C-terminal domain"/>
    <property type="match status" value="1"/>
</dbReference>
<evidence type="ECO:0000259" key="3">
    <source>
        <dbReference type="Pfam" id="PF05076"/>
    </source>
</evidence>
<dbReference type="OrthoDB" id="10038834at2759"/>
<feature type="domain" description="Suppressor of fused C-terminal" evidence="4">
    <location>
        <begin position="263"/>
        <end position="485"/>
    </location>
</feature>
<dbReference type="InterPro" id="IPR007768">
    <property type="entry name" value="Suppressor_of_fused"/>
</dbReference>